<gene>
    <name evidence="2" type="ORF">GOHSU_18_00940</name>
</gene>
<evidence type="ECO:0000313" key="2">
    <source>
        <dbReference type="EMBL" id="GAC57339.1"/>
    </source>
</evidence>
<name>L7L8T1_9ACTN</name>
<protein>
    <recommendedName>
        <fullName evidence="4">Secreted protein</fullName>
    </recommendedName>
</protein>
<dbReference type="EMBL" id="BANT01000018">
    <property type="protein sequence ID" value="GAC57339.1"/>
    <property type="molecule type" value="Genomic_DNA"/>
</dbReference>
<feature type="chain" id="PRO_5003979886" description="Secreted protein" evidence="1">
    <location>
        <begin position="37"/>
        <end position="253"/>
    </location>
</feature>
<evidence type="ECO:0000313" key="3">
    <source>
        <dbReference type="Proteomes" id="UP000053405"/>
    </source>
</evidence>
<evidence type="ECO:0008006" key="4">
    <source>
        <dbReference type="Google" id="ProtNLM"/>
    </source>
</evidence>
<reference evidence="2 3" key="1">
    <citation type="submission" date="2012-12" db="EMBL/GenBank/DDBJ databases">
        <title>Whole genome shotgun sequence of Gordonia hirsuta NBRC 16056.</title>
        <authorList>
            <person name="Isaki-Nakamura S."/>
            <person name="Hosoyama A."/>
            <person name="Tsuchikane K."/>
            <person name="Katsumata H."/>
            <person name="Baba S."/>
            <person name="Yamazaki S."/>
            <person name="Fujita N."/>
        </authorList>
    </citation>
    <scope>NUCLEOTIDE SEQUENCE [LARGE SCALE GENOMIC DNA]</scope>
    <source>
        <strain evidence="2 3">NBRC 16056</strain>
    </source>
</reference>
<organism evidence="2 3">
    <name type="scientific">Gordonia hirsuta DSM 44140 = NBRC 16056</name>
    <dbReference type="NCBI Taxonomy" id="1121927"/>
    <lineage>
        <taxon>Bacteria</taxon>
        <taxon>Bacillati</taxon>
        <taxon>Actinomycetota</taxon>
        <taxon>Actinomycetes</taxon>
        <taxon>Mycobacteriales</taxon>
        <taxon>Gordoniaceae</taxon>
        <taxon>Gordonia</taxon>
    </lineage>
</organism>
<keyword evidence="1" id="KW-0732">Signal</keyword>
<evidence type="ECO:0000256" key="1">
    <source>
        <dbReference type="SAM" id="SignalP"/>
    </source>
</evidence>
<comment type="caution">
    <text evidence="2">The sequence shown here is derived from an EMBL/GenBank/DDBJ whole genome shotgun (WGS) entry which is preliminary data.</text>
</comment>
<proteinExistence type="predicted"/>
<dbReference type="Proteomes" id="UP000053405">
    <property type="component" value="Unassembled WGS sequence"/>
</dbReference>
<feature type="signal peptide" evidence="1">
    <location>
        <begin position="1"/>
        <end position="36"/>
    </location>
</feature>
<dbReference type="InterPro" id="IPR006311">
    <property type="entry name" value="TAT_signal"/>
</dbReference>
<sequence>MKTTTGKTSTVRRTLTALAASSLLLAGTAAAPAAFADPSGPSAEESLAAQRAIEGIEPTDAASVIDGIEAANKVLDQLGIAPFTPTLGFCTDVSFSPAIGGAIPGPKTPGVGDLSLGDIDLNAVKKGEVMFGFVPVGVINDSAGKGGMQVAWFNVNTFKGSLGDPMGGITDVILDAVQKRISQTFPLPGADVGAQALVNSTLKPALNSIPQAGVRGALVDTDAGTVLAAMYGTVKKGNDTCFYFPSMGIVTVS</sequence>
<dbReference type="eggNOG" id="ENOG5030XDK">
    <property type="taxonomic scope" value="Bacteria"/>
</dbReference>
<dbReference type="RefSeq" id="WP_005939268.1">
    <property type="nucleotide sequence ID" value="NZ_ATVK01000048.1"/>
</dbReference>
<dbReference type="AlphaFoldDB" id="L7L8T1"/>
<keyword evidence="3" id="KW-1185">Reference proteome</keyword>
<accession>L7L8T1</accession>
<dbReference type="PROSITE" id="PS51318">
    <property type="entry name" value="TAT"/>
    <property type="match status" value="1"/>
</dbReference>